<reference evidence="1" key="1">
    <citation type="journal article" date="2022" name="bioRxiv">
        <title>Sequencing and chromosome-scale assembly of the giantPleurodeles waltlgenome.</title>
        <authorList>
            <person name="Brown T."/>
            <person name="Elewa A."/>
            <person name="Iarovenko S."/>
            <person name="Subramanian E."/>
            <person name="Araus A.J."/>
            <person name="Petzold A."/>
            <person name="Susuki M."/>
            <person name="Suzuki K.-i.T."/>
            <person name="Hayashi T."/>
            <person name="Toyoda A."/>
            <person name="Oliveira C."/>
            <person name="Osipova E."/>
            <person name="Leigh N.D."/>
            <person name="Simon A."/>
            <person name="Yun M.H."/>
        </authorList>
    </citation>
    <scope>NUCLEOTIDE SEQUENCE</scope>
    <source>
        <strain evidence="1">20211129_DDA</strain>
        <tissue evidence="1">Liver</tissue>
    </source>
</reference>
<sequence length="127" mass="14432">MSLGCPGVHDFWQAIFGSLSLIADERIAPDPLLAMLGDDRQLPAMNRRLIPLGLLTAQRRVAIRWDRGALPTIEEWIKDAICCNLQSDVYGELLPQSSRPLDIWGPFQAYLHRRGDEEEDEPDLHTR</sequence>
<keyword evidence="2" id="KW-1185">Reference proteome</keyword>
<name>A0AAV7Q919_PLEWA</name>
<comment type="caution">
    <text evidence="1">The sequence shown here is derived from an EMBL/GenBank/DDBJ whole genome shotgun (WGS) entry which is preliminary data.</text>
</comment>
<protein>
    <submittedName>
        <fullName evidence="1">Uncharacterized protein</fullName>
    </submittedName>
</protein>
<dbReference type="Proteomes" id="UP001066276">
    <property type="component" value="Chromosome 6"/>
</dbReference>
<dbReference type="AlphaFoldDB" id="A0AAV7Q919"/>
<evidence type="ECO:0000313" key="2">
    <source>
        <dbReference type="Proteomes" id="UP001066276"/>
    </source>
</evidence>
<proteinExistence type="predicted"/>
<gene>
    <name evidence="1" type="ORF">NDU88_002507</name>
</gene>
<evidence type="ECO:0000313" key="1">
    <source>
        <dbReference type="EMBL" id="KAJ1136089.1"/>
    </source>
</evidence>
<accession>A0AAV7Q919</accession>
<dbReference type="EMBL" id="JANPWB010000010">
    <property type="protein sequence ID" value="KAJ1136089.1"/>
    <property type="molecule type" value="Genomic_DNA"/>
</dbReference>
<organism evidence="1 2">
    <name type="scientific">Pleurodeles waltl</name>
    <name type="common">Iberian ribbed newt</name>
    <dbReference type="NCBI Taxonomy" id="8319"/>
    <lineage>
        <taxon>Eukaryota</taxon>
        <taxon>Metazoa</taxon>
        <taxon>Chordata</taxon>
        <taxon>Craniata</taxon>
        <taxon>Vertebrata</taxon>
        <taxon>Euteleostomi</taxon>
        <taxon>Amphibia</taxon>
        <taxon>Batrachia</taxon>
        <taxon>Caudata</taxon>
        <taxon>Salamandroidea</taxon>
        <taxon>Salamandridae</taxon>
        <taxon>Pleurodelinae</taxon>
        <taxon>Pleurodeles</taxon>
    </lineage>
</organism>